<dbReference type="EC" id="2.1.1.35" evidence="4"/>
<dbReference type="PANTHER" id="PTHR45904:SF2">
    <property type="entry name" value="TRNA (URACIL-5-)-METHYLTRANSFERASE HOMOLOG A"/>
    <property type="match status" value="1"/>
</dbReference>
<dbReference type="eggNOG" id="KOG2187">
    <property type="taxonomic scope" value="Eukaryota"/>
</dbReference>
<gene>
    <name evidence="8" type="ORF">TRIADDRAFT_59271</name>
</gene>
<reference evidence="8 9" key="1">
    <citation type="journal article" date="2008" name="Nature">
        <title>The Trichoplax genome and the nature of placozoans.</title>
        <authorList>
            <person name="Srivastava M."/>
            <person name="Begovic E."/>
            <person name="Chapman J."/>
            <person name="Putnam N.H."/>
            <person name="Hellsten U."/>
            <person name="Kawashima T."/>
            <person name="Kuo A."/>
            <person name="Mitros T."/>
            <person name="Salamov A."/>
            <person name="Carpenter M.L."/>
            <person name="Signorovitch A.Y."/>
            <person name="Moreno M.A."/>
            <person name="Kamm K."/>
            <person name="Grimwood J."/>
            <person name="Schmutz J."/>
            <person name="Shapiro H."/>
            <person name="Grigoriev I.V."/>
            <person name="Buss L.W."/>
            <person name="Schierwater B."/>
            <person name="Dellaporta S.L."/>
            <person name="Rokhsar D.S."/>
        </authorList>
    </citation>
    <scope>NUCLEOTIDE SEQUENCE [LARGE SCALE GENOMIC DNA]</scope>
    <source>
        <strain evidence="8 9">Grell-BS-1999</strain>
    </source>
</reference>
<keyword evidence="1 6" id="KW-0489">Methyltransferase</keyword>
<keyword evidence="3 6" id="KW-0949">S-adenosyl-L-methionine</keyword>
<evidence type="ECO:0000256" key="6">
    <source>
        <dbReference type="PROSITE-ProRule" id="PRU01024"/>
    </source>
</evidence>
<dbReference type="STRING" id="10228.B3S5B9"/>
<evidence type="ECO:0000256" key="5">
    <source>
        <dbReference type="ARBA" id="ARBA00047278"/>
    </source>
</evidence>
<evidence type="ECO:0000256" key="2">
    <source>
        <dbReference type="ARBA" id="ARBA00022679"/>
    </source>
</evidence>
<dbReference type="EMBL" id="DS985250">
    <property type="protein sequence ID" value="EDV22110.1"/>
    <property type="molecule type" value="Genomic_DNA"/>
</dbReference>
<dbReference type="GO" id="GO:0030697">
    <property type="term" value="F:tRNA (uracil(54)-C5)-methyltransferase activity, S-adenosyl methionine-dependent"/>
    <property type="evidence" value="ECO:0007669"/>
    <property type="project" value="UniProtKB-EC"/>
</dbReference>
<feature type="region of interest" description="Disordered" evidence="7">
    <location>
        <begin position="1"/>
        <end position="35"/>
    </location>
</feature>
<evidence type="ECO:0000256" key="4">
    <source>
        <dbReference type="ARBA" id="ARBA00033763"/>
    </source>
</evidence>
<dbReference type="Pfam" id="PF05958">
    <property type="entry name" value="tRNA_U5-meth_tr"/>
    <property type="match status" value="1"/>
</dbReference>
<dbReference type="InterPro" id="IPR010280">
    <property type="entry name" value="U5_MeTrfase_fam"/>
</dbReference>
<dbReference type="CDD" id="cd12439">
    <property type="entry name" value="RRM_TRMT2A"/>
    <property type="match status" value="1"/>
</dbReference>
<dbReference type="InterPro" id="IPR034262">
    <property type="entry name" value="TRMT2A_RRM"/>
</dbReference>
<dbReference type="Gene3D" id="2.40.50.1070">
    <property type="match status" value="1"/>
</dbReference>
<feature type="binding site" evidence="6">
    <location>
        <position position="428"/>
    </location>
    <ligand>
        <name>S-adenosyl-L-methionine</name>
        <dbReference type="ChEBI" id="CHEBI:59789"/>
    </ligand>
</feature>
<evidence type="ECO:0000256" key="3">
    <source>
        <dbReference type="ARBA" id="ARBA00022691"/>
    </source>
</evidence>
<keyword evidence="2 6" id="KW-0808">Transferase</keyword>
<dbReference type="PROSITE" id="PS51687">
    <property type="entry name" value="SAM_MT_RNA_M5U"/>
    <property type="match status" value="1"/>
</dbReference>
<dbReference type="Gene3D" id="3.40.50.150">
    <property type="entry name" value="Vaccinia Virus protein VP39"/>
    <property type="match status" value="1"/>
</dbReference>
<dbReference type="GO" id="GO:0003676">
    <property type="term" value="F:nucleic acid binding"/>
    <property type="evidence" value="ECO:0007669"/>
    <property type="project" value="InterPro"/>
</dbReference>
<dbReference type="OrthoDB" id="10250660at2759"/>
<organism evidence="8 9">
    <name type="scientific">Trichoplax adhaerens</name>
    <name type="common">Trichoplax reptans</name>
    <dbReference type="NCBI Taxonomy" id="10228"/>
    <lineage>
        <taxon>Eukaryota</taxon>
        <taxon>Metazoa</taxon>
        <taxon>Placozoa</taxon>
        <taxon>Uniplacotomia</taxon>
        <taxon>Trichoplacea</taxon>
        <taxon>Trichoplacidae</taxon>
        <taxon>Trichoplax</taxon>
    </lineage>
</organism>
<dbReference type="InterPro" id="IPR035979">
    <property type="entry name" value="RBD_domain_sf"/>
</dbReference>
<dbReference type="AlphaFoldDB" id="B3S5B9"/>
<dbReference type="SUPFAM" id="SSF54928">
    <property type="entry name" value="RNA-binding domain, RBD"/>
    <property type="match status" value="1"/>
</dbReference>
<feature type="binding site" evidence="6">
    <location>
        <position position="478"/>
    </location>
    <ligand>
        <name>S-adenosyl-L-methionine</name>
        <dbReference type="ChEBI" id="CHEBI:59789"/>
    </ligand>
</feature>
<dbReference type="CTD" id="6756478"/>
<keyword evidence="9" id="KW-1185">Reference proteome</keyword>
<name>B3S5B9_TRIAD</name>
<evidence type="ECO:0000313" key="8">
    <source>
        <dbReference type="EMBL" id="EDV22110.1"/>
    </source>
</evidence>
<dbReference type="OMA" id="TPLWNMP"/>
<dbReference type="HOGENOM" id="CLU_014689_4_2_1"/>
<evidence type="ECO:0000313" key="9">
    <source>
        <dbReference type="Proteomes" id="UP000009022"/>
    </source>
</evidence>
<dbReference type="InParanoid" id="B3S5B9"/>
<feature type="active site" description="Nucleophile" evidence="6">
    <location>
        <position position="506"/>
    </location>
</feature>
<dbReference type="RefSeq" id="XP_002115265.1">
    <property type="nucleotide sequence ID" value="XM_002115229.1"/>
</dbReference>
<dbReference type="GO" id="GO:0006396">
    <property type="term" value="P:RNA processing"/>
    <property type="evidence" value="ECO:0007669"/>
    <property type="project" value="InterPro"/>
</dbReference>
<comment type="caution">
    <text evidence="6">Lacks conserved residue(s) required for the propagation of feature annotation.</text>
</comment>
<proteinExistence type="inferred from homology"/>
<dbReference type="CDD" id="cd02440">
    <property type="entry name" value="AdoMet_MTases"/>
    <property type="match status" value="1"/>
</dbReference>
<evidence type="ECO:0000256" key="7">
    <source>
        <dbReference type="SAM" id="MobiDB-lite"/>
    </source>
</evidence>
<accession>B3S5B9</accession>
<feature type="binding site" evidence="6">
    <location>
        <position position="378"/>
    </location>
    <ligand>
        <name>S-adenosyl-L-methionine</name>
        <dbReference type="ChEBI" id="CHEBI:59789"/>
    </ligand>
</feature>
<dbReference type="GO" id="GO:0032259">
    <property type="term" value="P:methylation"/>
    <property type="evidence" value="ECO:0007669"/>
    <property type="project" value="UniProtKB-KW"/>
</dbReference>
<dbReference type="InterPro" id="IPR045850">
    <property type="entry name" value="TRM2_met"/>
</dbReference>
<dbReference type="InterPro" id="IPR029063">
    <property type="entry name" value="SAM-dependent_MTases_sf"/>
</dbReference>
<comment type="similarity">
    <text evidence="6">Belongs to the class I-like SAM-binding methyltransferase superfamily. RNA M5U methyltransferase family.</text>
</comment>
<evidence type="ECO:0000256" key="1">
    <source>
        <dbReference type="ARBA" id="ARBA00022603"/>
    </source>
</evidence>
<comment type="catalytic activity">
    <reaction evidence="5">
        <text>uridine(54) in tRNA + S-adenosyl-L-methionine = 5-methyluridine(54) in tRNA + S-adenosyl-L-homocysteine + H(+)</text>
        <dbReference type="Rhea" id="RHEA:42712"/>
        <dbReference type="Rhea" id="RHEA-COMP:10167"/>
        <dbReference type="Rhea" id="RHEA-COMP:10193"/>
        <dbReference type="ChEBI" id="CHEBI:15378"/>
        <dbReference type="ChEBI" id="CHEBI:57856"/>
        <dbReference type="ChEBI" id="CHEBI:59789"/>
        <dbReference type="ChEBI" id="CHEBI:65315"/>
        <dbReference type="ChEBI" id="CHEBI:74447"/>
        <dbReference type="EC" id="2.1.1.35"/>
    </reaction>
    <physiologicalReaction direction="left-to-right" evidence="5">
        <dbReference type="Rhea" id="RHEA:42713"/>
    </physiologicalReaction>
</comment>
<dbReference type="PANTHER" id="PTHR45904">
    <property type="entry name" value="TRNA (URACIL-5-)-METHYLTRANSFERASE"/>
    <property type="match status" value="1"/>
</dbReference>
<sequence>MAEQAQPISSVDDTCANSQAKEQNQMHSDQEQHDHYSYTKREEFTSEIFKIEIYNLPFYLGFVELKKLLKKLDLQPIKVKLIPRATFAFVTFGSEAERQKALKAIDGYNWKKKVLQAKLAKPVVDPIAKKRNAAGNDGTTGDVDSEQNKKRAKTLNILDVVIPLWDKSYDQQLKIKKNNLDRILRKCTSKLEAIKVPEINNYRNKCEFAIGQDSKDEVVISVRAGIAVGFRLGSYREGNLSVVPPTDCANVPEEAKAIAKAMQSLIQQSSLPVYSFVDHTGYWRQICVRRNLLGQLMAIVQLHPQDLSEDQLQSLKDEINRCLEKCDCQVVSVYLQKQTTRSSAGNAGSVYEIISGSKYLYEDFLGMKFRISPSSFFQGNTLAAEVLYRNIRDWCPTKATTVVLDICCGTGTIGILMAKNVNRVIGIEMVEDAIEDARVNAELNDIKNIEFICGKAEDKLPTLVDNLSVISEVIAIVDPPRAGLHTRVIKALRRSLFIKKLIYVSCNPAMAVTNFVELCSPRTNRLRGQPFKIMKALAVDLFPYTEQCELVLQFER</sequence>
<dbReference type="PhylomeDB" id="B3S5B9"/>
<dbReference type="KEGG" id="tad:TRIADDRAFT_59271"/>
<dbReference type="Gene3D" id="3.30.70.330">
    <property type="match status" value="1"/>
</dbReference>
<dbReference type="GeneID" id="6756478"/>
<protein>
    <recommendedName>
        <fullName evidence="4">tRNA (uracil(54)-C(5))-methyltransferase</fullName>
        <ecNumber evidence="4">2.1.1.35</ecNumber>
    </recommendedName>
</protein>
<dbReference type="InterPro" id="IPR012677">
    <property type="entry name" value="Nucleotide-bd_a/b_plait_sf"/>
</dbReference>
<feature type="compositionally biased region" description="Polar residues" evidence="7">
    <location>
        <begin position="1"/>
        <end position="27"/>
    </location>
</feature>
<dbReference type="SUPFAM" id="SSF53335">
    <property type="entry name" value="S-adenosyl-L-methionine-dependent methyltransferases"/>
    <property type="match status" value="1"/>
</dbReference>
<dbReference type="Proteomes" id="UP000009022">
    <property type="component" value="Unassembled WGS sequence"/>
</dbReference>